<dbReference type="InterPro" id="IPR050229">
    <property type="entry name" value="GlpE_sulfurtransferase"/>
</dbReference>
<dbReference type="EMBL" id="CP022437">
    <property type="protein sequence ID" value="ASN06785.1"/>
    <property type="molecule type" value="Genomic_DNA"/>
</dbReference>
<evidence type="ECO:0000256" key="1">
    <source>
        <dbReference type="SAM" id="Phobius"/>
    </source>
</evidence>
<organism evidence="3 4">
    <name type="scientific">Virgibacillus necropolis</name>
    <dbReference type="NCBI Taxonomy" id="163877"/>
    <lineage>
        <taxon>Bacteria</taxon>
        <taxon>Bacillati</taxon>
        <taxon>Bacillota</taxon>
        <taxon>Bacilli</taxon>
        <taxon>Bacillales</taxon>
        <taxon>Bacillaceae</taxon>
        <taxon>Virgibacillus</taxon>
    </lineage>
</organism>
<dbReference type="KEGG" id="vne:CFK40_18055"/>
<reference evidence="3 4" key="1">
    <citation type="journal article" date="2003" name="Int. J. Syst. Evol. Microbiol.">
        <title>Virgibacillus carmonensis sp. nov., Virgibacillus necropolis sp. nov. and Virgibacillus picturae sp. nov., three novel species isolated from deteriorated mural paintings, transfer of the species of the genus salibacillus to Virgibacillus, as Virgibacillus marismortui comb. nov. and Virgibacillus salexigens comb. nov., and emended description of the genus Virgibacillus.</title>
        <authorList>
            <person name="Heyrman J."/>
            <person name="Logan N.A."/>
            <person name="Busse H.J."/>
            <person name="Balcaen A."/>
            <person name="Lebbe L."/>
            <person name="Rodriguez-Diaz M."/>
            <person name="Swings J."/>
            <person name="De Vos P."/>
        </authorList>
    </citation>
    <scope>NUCLEOTIDE SEQUENCE [LARGE SCALE GENOMIC DNA]</scope>
    <source>
        <strain evidence="3 4">LMG 19488</strain>
    </source>
</reference>
<dbReference type="PANTHER" id="PTHR43031:SF1">
    <property type="entry name" value="PYRIDINE NUCLEOTIDE-DISULPHIDE OXIDOREDUCTASE"/>
    <property type="match status" value="1"/>
</dbReference>
<dbReference type="Gene3D" id="3.40.250.10">
    <property type="entry name" value="Rhodanese-like domain"/>
    <property type="match status" value="1"/>
</dbReference>
<dbReference type="CDD" id="cd00158">
    <property type="entry name" value="RHOD"/>
    <property type="match status" value="1"/>
</dbReference>
<accession>A0A221MGM0</accession>
<name>A0A221MGM0_9BACI</name>
<keyword evidence="1" id="KW-0812">Transmembrane</keyword>
<keyword evidence="1" id="KW-0472">Membrane</keyword>
<keyword evidence="1" id="KW-1133">Transmembrane helix</keyword>
<dbReference type="Pfam" id="PF00581">
    <property type="entry name" value="Rhodanese"/>
    <property type="match status" value="1"/>
</dbReference>
<dbReference type="InterPro" id="IPR036873">
    <property type="entry name" value="Rhodanese-like_dom_sf"/>
</dbReference>
<dbReference type="PROSITE" id="PS50206">
    <property type="entry name" value="RHODANESE_3"/>
    <property type="match status" value="1"/>
</dbReference>
<dbReference type="AlphaFoldDB" id="A0A221MGM0"/>
<evidence type="ECO:0000259" key="2">
    <source>
        <dbReference type="PROSITE" id="PS50206"/>
    </source>
</evidence>
<feature type="domain" description="Rhodanese" evidence="2">
    <location>
        <begin position="39"/>
        <end position="120"/>
    </location>
</feature>
<dbReference type="SUPFAM" id="SSF52821">
    <property type="entry name" value="Rhodanese/Cell cycle control phosphatase"/>
    <property type="match status" value="1"/>
</dbReference>
<evidence type="ECO:0000313" key="3">
    <source>
        <dbReference type="EMBL" id="ASN06785.1"/>
    </source>
</evidence>
<gene>
    <name evidence="3" type="ORF">CFK40_18055</name>
</gene>
<sequence length="124" mass="14296">MENVLVIVLAIIFYLLLKSIMPVIGVRRKNPSELRGHLKDKDKQFIDVRSPEAYKQNHIHGFENIPLSELSSSIEKLERSNEIVLISDSKRQMKKASAKMKRRGFRYVTTVQGGLQSWNEGENK</sequence>
<feature type="transmembrane region" description="Helical" evidence="1">
    <location>
        <begin position="6"/>
        <end position="26"/>
    </location>
</feature>
<keyword evidence="4" id="KW-1185">Reference proteome</keyword>
<dbReference type="RefSeq" id="WP_089533781.1">
    <property type="nucleotide sequence ID" value="NZ_CP022437.1"/>
</dbReference>
<dbReference type="Proteomes" id="UP000204391">
    <property type="component" value="Chromosome"/>
</dbReference>
<proteinExistence type="predicted"/>
<dbReference type="OrthoDB" id="9800872at2"/>
<dbReference type="PANTHER" id="PTHR43031">
    <property type="entry name" value="FAD-DEPENDENT OXIDOREDUCTASE"/>
    <property type="match status" value="1"/>
</dbReference>
<protein>
    <submittedName>
        <fullName evidence="3">Rhodanese</fullName>
    </submittedName>
</protein>
<evidence type="ECO:0000313" key="4">
    <source>
        <dbReference type="Proteomes" id="UP000204391"/>
    </source>
</evidence>
<dbReference type="InterPro" id="IPR001763">
    <property type="entry name" value="Rhodanese-like_dom"/>
</dbReference>
<dbReference type="SMART" id="SM00450">
    <property type="entry name" value="RHOD"/>
    <property type="match status" value="1"/>
</dbReference>